<evidence type="ECO:0000313" key="1">
    <source>
        <dbReference type="EMBL" id="MFC3811200.1"/>
    </source>
</evidence>
<dbReference type="Proteomes" id="UP001595616">
    <property type="component" value="Unassembled WGS sequence"/>
</dbReference>
<evidence type="ECO:0000313" key="2">
    <source>
        <dbReference type="Proteomes" id="UP001595616"/>
    </source>
</evidence>
<keyword evidence="2" id="KW-1185">Reference proteome</keyword>
<name>A0ABV7YVZ9_9BACT</name>
<comment type="caution">
    <text evidence="1">The sequence shown here is derived from an EMBL/GenBank/DDBJ whole genome shotgun (WGS) entry which is preliminary data.</text>
</comment>
<protein>
    <recommendedName>
        <fullName evidence="3">DUF4488 domain-containing protein</fullName>
    </recommendedName>
</protein>
<dbReference type="RefSeq" id="WP_379838000.1">
    <property type="nucleotide sequence ID" value="NZ_JBHRYQ010000001.1"/>
</dbReference>
<dbReference type="PROSITE" id="PS51257">
    <property type="entry name" value="PROKAR_LIPOPROTEIN"/>
    <property type="match status" value="1"/>
</dbReference>
<dbReference type="EMBL" id="JBHRYQ010000001">
    <property type="protein sequence ID" value="MFC3811200.1"/>
    <property type="molecule type" value="Genomic_DNA"/>
</dbReference>
<reference evidence="2" key="1">
    <citation type="journal article" date="2019" name="Int. J. Syst. Evol. Microbiol.">
        <title>The Global Catalogue of Microorganisms (GCM) 10K type strain sequencing project: providing services to taxonomists for standard genome sequencing and annotation.</title>
        <authorList>
            <consortium name="The Broad Institute Genomics Platform"/>
            <consortium name="The Broad Institute Genome Sequencing Center for Infectious Disease"/>
            <person name="Wu L."/>
            <person name="Ma J."/>
        </authorList>
    </citation>
    <scope>NUCLEOTIDE SEQUENCE [LARGE SCALE GENOMIC DNA]</scope>
    <source>
        <strain evidence="2">CECT 7956</strain>
    </source>
</reference>
<sequence length="138" mass="16294">MRVSIILYSVFLIFGCQKEVTRPDFNGTWVAKEILIEGKIKPELMEKNDIYLPILVLDTNKIKSIRLVFSADSAIDVEAFIKYDSFNAKVNNERESTIIYDYKGDDMFFLDKTKKRYYHYLKYNNDVLELEEAKELLK</sequence>
<organism evidence="1 2">
    <name type="scientific">Lacihabitans lacunae</name>
    <dbReference type="NCBI Taxonomy" id="1028214"/>
    <lineage>
        <taxon>Bacteria</taxon>
        <taxon>Pseudomonadati</taxon>
        <taxon>Bacteroidota</taxon>
        <taxon>Cytophagia</taxon>
        <taxon>Cytophagales</taxon>
        <taxon>Leadbetterellaceae</taxon>
        <taxon>Lacihabitans</taxon>
    </lineage>
</organism>
<evidence type="ECO:0008006" key="3">
    <source>
        <dbReference type="Google" id="ProtNLM"/>
    </source>
</evidence>
<gene>
    <name evidence="1" type="ORF">ACFOOI_11085</name>
</gene>
<accession>A0ABV7YVZ9</accession>
<proteinExistence type="predicted"/>